<sequence>MASYRVLSALALLLCSAGSLATVSSQQIPSGYYQVAVQERVPAEALYSLALTESSKKLPHGIRPWPWTINVAGKGYRYTTRQEAYQALLGFMRSHSLKRIDVGIAQVNLGWNGHHFRSTWEAFDPYVNLHVAARILRACYDNKPGSWITAAGCYHHPAGGQPARTYQAIVKRHLNRLQPTTGVLASNVVIEPAAGATP</sequence>
<reference evidence="2 3" key="1">
    <citation type="submission" date="2015-03" db="EMBL/GenBank/DDBJ databases">
        <authorList>
            <person name="Murphy D."/>
        </authorList>
    </citation>
    <scope>NUCLEOTIDE SEQUENCE [LARGE SCALE GENOMIC DNA]</scope>
    <source>
        <strain evidence="2 3">BR165/97</strain>
    </source>
</reference>
<dbReference type="Proteomes" id="UP000038750">
    <property type="component" value="Unassembled WGS sequence"/>
</dbReference>
<feature type="chain" id="PRO_5006692951" evidence="1">
    <location>
        <begin position="22"/>
        <end position="198"/>
    </location>
</feature>
<feature type="signal peptide" evidence="1">
    <location>
        <begin position="1"/>
        <end position="21"/>
    </location>
</feature>
<accession>A0A0T9M150</accession>
<gene>
    <name evidence="2" type="ORF">ERS008530_01323</name>
</gene>
<evidence type="ECO:0000313" key="2">
    <source>
        <dbReference type="EMBL" id="CNF48664.1"/>
    </source>
</evidence>
<dbReference type="EMBL" id="CPZJ01000004">
    <property type="protein sequence ID" value="CNF48664.1"/>
    <property type="molecule type" value="Genomic_DNA"/>
</dbReference>
<organism evidence="2 3">
    <name type="scientific">Yersinia intermedia</name>
    <dbReference type="NCBI Taxonomy" id="631"/>
    <lineage>
        <taxon>Bacteria</taxon>
        <taxon>Pseudomonadati</taxon>
        <taxon>Pseudomonadota</taxon>
        <taxon>Gammaproteobacteria</taxon>
        <taxon>Enterobacterales</taxon>
        <taxon>Yersiniaceae</taxon>
        <taxon>Yersinia</taxon>
    </lineage>
</organism>
<dbReference type="OrthoDB" id="5945995at2"/>
<evidence type="ECO:0000313" key="3">
    <source>
        <dbReference type="Proteomes" id="UP000038750"/>
    </source>
</evidence>
<evidence type="ECO:0000256" key="1">
    <source>
        <dbReference type="SAM" id="SignalP"/>
    </source>
</evidence>
<name>A0A0T9M150_YERIN</name>
<dbReference type="RefSeq" id="WP_050073175.1">
    <property type="nucleotide sequence ID" value="NZ_CPZJ01000004.1"/>
</dbReference>
<dbReference type="SUPFAM" id="SSF53955">
    <property type="entry name" value="Lysozyme-like"/>
    <property type="match status" value="1"/>
</dbReference>
<dbReference type="InterPro" id="IPR023346">
    <property type="entry name" value="Lysozyme-like_dom_sf"/>
</dbReference>
<proteinExistence type="predicted"/>
<keyword evidence="1" id="KW-0732">Signal</keyword>
<protein>
    <submittedName>
        <fullName evidence="2">Transglycosylase</fullName>
    </submittedName>
</protein>
<dbReference type="AlphaFoldDB" id="A0A0T9M150"/>